<dbReference type="EMBL" id="VDEP01000304">
    <property type="protein sequence ID" value="KAA1109621.1"/>
    <property type="molecule type" value="Genomic_DNA"/>
</dbReference>
<dbReference type="Proteomes" id="UP000325313">
    <property type="component" value="Unassembled WGS sequence"/>
</dbReference>
<evidence type="ECO:0000313" key="2">
    <source>
        <dbReference type="Proteomes" id="UP000325313"/>
    </source>
</evidence>
<organism evidence="1 2">
    <name type="scientific">Puccinia graminis f. sp. tritici</name>
    <dbReference type="NCBI Taxonomy" id="56615"/>
    <lineage>
        <taxon>Eukaryota</taxon>
        <taxon>Fungi</taxon>
        <taxon>Dikarya</taxon>
        <taxon>Basidiomycota</taxon>
        <taxon>Pucciniomycotina</taxon>
        <taxon>Pucciniomycetes</taxon>
        <taxon>Pucciniales</taxon>
        <taxon>Pucciniaceae</taxon>
        <taxon>Puccinia</taxon>
    </lineage>
</organism>
<protein>
    <submittedName>
        <fullName evidence="1">Uncharacterized protein</fullName>
    </submittedName>
</protein>
<reference evidence="1 2" key="1">
    <citation type="submission" date="2019-05" db="EMBL/GenBank/DDBJ databases">
        <title>Emergence of the Ug99 lineage of the wheat stem rust pathogen through somatic hybridization.</title>
        <authorList>
            <person name="Li F."/>
            <person name="Upadhyaya N.M."/>
            <person name="Sperschneider J."/>
            <person name="Matny O."/>
            <person name="Nguyen-Phuc H."/>
            <person name="Mago R."/>
            <person name="Raley C."/>
            <person name="Miller M.E."/>
            <person name="Silverstein K.A.T."/>
            <person name="Henningsen E."/>
            <person name="Hirsch C.D."/>
            <person name="Visser B."/>
            <person name="Pretorius Z.A."/>
            <person name="Steffenson B.J."/>
            <person name="Schwessinger B."/>
            <person name="Dodds P.N."/>
            <person name="Figueroa M."/>
        </authorList>
    </citation>
    <scope>NUCLEOTIDE SEQUENCE [LARGE SCALE GENOMIC DNA]</scope>
    <source>
        <strain evidence="1 2">Ug99</strain>
    </source>
</reference>
<name>A0A5B0Q8U4_PUCGR</name>
<comment type="caution">
    <text evidence="1">The sequence shown here is derived from an EMBL/GenBank/DDBJ whole genome shotgun (WGS) entry which is preliminary data.</text>
</comment>
<sequence>MILLRFVEGEGTRTSHQLFRFELSPQCDSPEYFVEQSQVESQTKRHNRLRTSSNQVQLRSKSVRWQQLRVTELFTASSVAFNLVEHVCPGWRAWWPARLSD</sequence>
<evidence type="ECO:0000313" key="1">
    <source>
        <dbReference type="EMBL" id="KAA1109621.1"/>
    </source>
</evidence>
<proteinExistence type="predicted"/>
<dbReference type="AlphaFoldDB" id="A0A5B0Q8U4"/>
<accession>A0A5B0Q8U4</accession>
<gene>
    <name evidence="1" type="ORF">PGTUg99_027575</name>
</gene>